<dbReference type="EMBL" id="FNFO01000012">
    <property type="protein sequence ID" value="SDM29603.1"/>
    <property type="molecule type" value="Genomic_DNA"/>
</dbReference>
<dbReference type="Proteomes" id="UP000198510">
    <property type="component" value="Unassembled WGS sequence"/>
</dbReference>
<sequence>MPSLLVGQVFAISRKRAAVCCPLFLLLLPLVGLAQSSDFRYDVPLQRAHEALLQLRLDEACRQLAGLRAQQPSNGMVLWLENYADVAVLLTREEHHEYERRKPHEAARLKALAQLDARSPYYLFTQAEVKLQWAIVHYRFGENWAAARGIWQAWQWLKENDRKFPDFALHQKSLGVLHVLLGSIPEKYDWMMALLGLRGDVQEGMARLVRAAETTGPTQTEAAFLRALLQHYVLRQDQAALQALDSLRQRHPDNELIDFFYLNSLLKSSQNEKALALYRPERFDSTYLPLPFYPYLRGEMLLYRGDYDAAATQLAQFVGSYTGHNHLKDGYYKLFLAYWLSHQETAAQAALAHIKNMGTTLTDADRYALRFAEDQPLPHRALLRARLFSDGGYYEEAQATLRTKRADDFKNLRDQTEFYYRQGRIYQLQGKSAEALQLYAQTIRTGGEHPWYYAPNAALQSGYLLLARGELEGAQQSFRQALSFPDHPYKDSIDNKARAALQQLRHR</sequence>
<dbReference type="InterPro" id="IPR019734">
    <property type="entry name" value="TPR_rpt"/>
</dbReference>
<dbReference type="AlphaFoldDB" id="A0A1G9S290"/>
<accession>A0A1G9S290</accession>
<dbReference type="RefSeq" id="WP_218127171.1">
    <property type="nucleotide sequence ID" value="NZ_FNFO01000012.1"/>
</dbReference>
<evidence type="ECO:0000313" key="1">
    <source>
        <dbReference type="EMBL" id="SDM29603.1"/>
    </source>
</evidence>
<dbReference type="Gene3D" id="1.25.40.10">
    <property type="entry name" value="Tetratricopeptide repeat domain"/>
    <property type="match status" value="1"/>
</dbReference>
<evidence type="ECO:0000313" key="2">
    <source>
        <dbReference type="Proteomes" id="UP000198510"/>
    </source>
</evidence>
<name>A0A1G9S290_9BACT</name>
<dbReference type="InterPro" id="IPR011990">
    <property type="entry name" value="TPR-like_helical_dom_sf"/>
</dbReference>
<reference evidence="1 2" key="1">
    <citation type="submission" date="2016-10" db="EMBL/GenBank/DDBJ databases">
        <authorList>
            <person name="de Groot N.N."/>
        </authorList>
    </citation>
    <scope>NUCLEOTIDE SEQUENCE [LARGE SCALE GENOMIC DNA]</scope>
    <source>
        <strain evidence="1 2">DSM 25186</strain>
    </source>
</reference>
<organism evidence="1 2">
    <name type="scientific">Catalinimonas alkaloidigena</name>
    <dbReference type="NCBI Taxonomy" id="1075417"/>
    <lineage>
        <taxon>Bacteria</taxon>
        <taxon>Pseudomonadati</taxon>
        <taxon>Bacteroidota</taxon>
        <taxon>Cytophagia</taxon>
        <taxon>Cytophagales</taxon>
        <taxon>Catalimonadaceae</taxon>
        <taxon>Catalinimonas</taxon>
    </lineage>
</organism>
<protein>
    <submittedName>
        <fullName evidence="1">Uncharacterized protein</fullName>
    </submittedName>
</protein>
<gene>
    <name evidence="1" type="ORF">SAMN05421823_1126</name>
</gene>
<keyword evidence="2" id="KW-1185">Reference proteome</keyword>
<dbReference type="SUPFAM" id="SSF48452">
    <property type="entry name" value="TPR-like"/>
    <property type="match status" value="1"/>
</dbReference>
<dbReference type="Pfam" id="PF13174">
    <property type="entry name" value="TPR_6"/>
    <property type="match status" value="2"/>
</dbReference>
<dbReference type="STRING" id="1075417.SAMN05421823_1126"/>
<proteinExistence type="predicted"/>